<evidence type="ECO:0000313" key="3">
    <source>
        <dbReference type="Proteomes" id="UP001438292"/>
    </source>
</evidence>
<dbReference type="Proteomes" id="UP001438292">
    <property type="component" value="Unassembled WGS sequence"/>
</dbReference>
<dbReference type="RefSeq" id="WP_347787655.1">
    <property type="nucleotide sequence ID" value="NZ_JBDQQU010000004.1"/>
</dbReference>
<organism evidence="2 3">
    <name type="scientific">Chromobacterium piscinae</name>
    <dbReference type="NCBI Taxonomy" id="686831"/>
    <lineage>
        <taxon>Bacteria</taxon>
        <taxon>Pseudomonadati</taxon>
        <taxon>Pseudomonadota</taxon>
        <taxon>Betaproteobacteria</taxon>
        <taxon>Neisseriales</taxon>
        <taxon>Chromobacteriaceae</taxon>
        <taxon>Chromobacterium</taxon>
    </lineage>
</organism>
<reference evidence="2 3" key="1">
    <citation type="submission" date="2024-05" db="EMBL/GenBank/DDBJ databases">
        <authorList>
            <person name="De Oliveira J.P."/>
            <person name="Noriler S.A."/>
            <person name="De Oliveira A.G."/>
            <person name="Sipoli D.S."/>
        </authorList>
    </citation>
    <scope>NUCLEOTIDE SEQUENCE [LARGE SCALE GENOMIC DNA]</scope>
    <source>
        <strain evidence="2 3">LABIM186</strain>
    </source>
</reference>
<protein>
    <submittedName>
        <fullName evidence="2">Uncharacterized protein</fullName>
    </submittedName>
</protein>
<comment type="caution">
    <text evidence="2">The sequence shown here is derived from an EMBL/GenBank/DDBJ whole genome shotgun (WGS) entry which is preliminary data.</text>
</comment>
<feature type="compositionally biased region" description="Low complexity" evidence="1">
    <location>
        <begin position="29"/>
        <end position="75"/>
    </location>
</feature>
<accession>A0ABV0H137</accession>
<feature type="region of interest" description="Disordered" evidence="1">
    <location>
        <begin position="1"/>
        <end position="110"/>
    </location>
</feature>
<dbReference type="EMBL" id="JBDQQU010000004">
    <property type="protein sequence ID" value="MEO3953763.1"/>
    <property type="molecule type" value="Genomic_DNA"/>
</dbReference>
<feature type="compositionally biased region" description="Pro residues" evidence="1">
    <location>
        <begin position="76"/>
        <end position="89"/>
    </location>
</feature>
<keyword evidence="3" id="KW-1185">Reference proteome</keyword>
<evidence type="ECO:0000256" key="1">
    <source>
        <dbReference type="SAM" id="MobiDB-lite"/>
    </source>
</evidence>
<name>A0ABV0H137_9NEIS</name>
<gene>
    <name evidence="2" type="ORF">ABH309_04785</name>
</gene>
<proteinExistence type="predicted"/>
<sequence length="243" mass="23870">MGLTDLIKNKFGGGDKTPVSPAETPPADSPQAAADATAPSVSGASDAQAAPDGDKAAAASPADAASPKAPPSASAPEPPPQPASPPPSSSPLRGFTEKLSTAPGSGGGTDALNSKIVQAVQLTNSETAAYAGNQIAVAPNMMITQASGLVAQAGANYFDGASKLALASKSVLLKNMTEKFAAEDIKGGVEDALGILITDLLVGTAAAVAAAAGAMEGEAAHIALDKIDQSLNKYQAILGKKVN</sequence>
<evidence type="ECO:0000313" key="2">
    <source>
        <dbReference type="EMBL" id="MEO3953763.1"/>
    </source>
</evidence>